<gene>
    <name evidence="2" type="ORF">KDL28_01600</name>
</gene>
<reference evidence="2" key="1">
    <citation type="submission" date="2021-04" db="EMBL/GenBank/DDBJ databases">
        <title>Pseudonocardia sp. nov., isolated from sandy soil of mangrove forest.</title>
        <authorList>
            <person name="Zan Z."/>
            <person name="Huang R."/>
            <person name="Liu W."/>
        </authorList>
    </citation>
    <scope>NUCLEOTIDE SEQUENCE</scope>
    <source>
        <strain evidence="2">S2-4</strain>
    </source>
</reference>
<accession>A0ABT0ZSN2</accession>
<feature type="transmembrane region" description="Helical" evidence="1">
    <location>
        <begin position="12"/>
        <end position="32"/>
    </location>
</feature>
<comment type="caution">
    <text evidence="2">The sequence shown here is derived from an EMBL/GenBank/DDBJ whole genome shotgun (WGS) entry which is preliminary data.</text>
</comment>
<dbReference type="EMBL" id="JAGSOV010000006">
    <property type="protein sequence ID" value="MCO1653741.1"/>
    <property type="molecule type" value="Genomic_DNA"/>
</dbReference>
<keyword evidence="3" id="KW-1185">Reference proteome</keyword>
<dbReference type="Proteomes" id="UP001165283">
    <property type="component" value="Unassembled WGS sequence"/>
</dbReference>
<evidence type="ECO:0000313" key="3">
    <source>
        <dbReference type="Proteomes" id="UP001165283"/>
    </source>
</evidence>
<evidence type="ECO:0000256" key="1">
    <source>
        <dbReference type="SAM" id="Phobius"/>
    </source>
</evidence>
<name>A0ABT0ZSN2_9PSEU</name>
<sequence>MDTLWTRPLQVLTVVCSAVFVLGTAAQAFLVIDTDLVAHAMRLAGTSAAAAERDAPGFVAALRVTGLAYLLGNAVGLLALTGRAWVFAVVLVVNATQAAGVVAGLVPVVVLQASHDRFGVPGLLPTLVTDAGAALLVLVLVGFLVRFRAPWARRRTAVRA</sequence>
<protein>
    <recommendedName>
        <fullName evidence="4">DUF2127 domain-containing protein</fullName>
    </recommendedName>
</protein>
<keyword evidence="1" id="KW-1133">Transmembrane helix</keyword>
<feature type="transmembrane region" description="Helical" evidence="1">
    <location>
        <begin position="60"/>
        <end position="80"/>
    </location>
</feature>
<feature type="transmembrane region" description="Helical" evidence="1">
    <location>
        <begin position="87"/>
        <end position="111"/>
    </location>
</feature>
<keyword evidence="1" id="KW-0472">Membrane</keyword>
<evidence type="ECO:0008006" key="4">
    <source>
        <dbReference type="Google" id="ProtNLM"/>
    </source>
</evidence>
<keyword evidence="1" id="KW-0812">Transmembrane</keyword>
<organism evidence="2 3">
    <name type="scientific">Pseudonocardia humida</name>
    <dbReference type="NCBI Taxonomy" id="2800819"/>
    <lineage>
        <taxon>Bacteria</taxon>
        <taxon>Bacillati</taxon>
        <taxon>Actinomycetota</taxon>
        <taxon>Actinomycetes</taxon>
        <taxon>Pseudonocardiales</taxon>
        <taxon>Pseudonocardiaceae</taxon>
        <taxon>Pseudonocardia</taxon>
    </lineage>
</organism>
<dbReference type="RefSeq" id="WP_252435330.1">
    <property type="nucleotide sequence ID" value="NZ_JAGSOV010000006.1"/>
</dbReference>
<feature type="transmembrane region" description="Helical" evidence="1">
    <location>
        <begin position="123"/>
        <end position="145"/>
    </location>
</feature>
<proteinExistence type="predicted"/>
<evidence type="ECO:0000313" key="2">
    <source>
        <dbReference type="EMBL" id="MCO1653741.1"/>
    </source>
</evidence>